<dbReference type="SUPFAM" id="SSF51905">
    <property type="entry name" value="FAD/NAD(P)-binding domain"/>
    <property type="match status" value="1"/>
</dbReference>
<dbReference type="Gene3D" id="3.50.50.60">
    <property type="entry name" value="FAD/NAD(P)-binding domain"/>
    <property type="match status" value="1"/>
</dbReference>
<name>A0A2N7WE82_9BURK</name>
<evidence type="ECO:0000313" key="4">
    <source>
        <dbReference type="Proteomes" id="UP000235347"/>
    </source>
</evidence>
<keyword evidence="1" id="KW-0560">Oxidoreductase</keyword>
<dbReference type="GO" id="GO:0005737">
    <property type="term" value="C:cytoplasm"/>
    <property type="evidence" value="ECO:0007669"/>
    <property type="project" value="TreeGrafter"/>
</dbReference>
<dbReference type="AlphaFoldDB" id="A0A2N7WE82"/>
<dbReference type="Proteomes" id="UP000235347">
    <property type="component" value="Unassembled WGS sequence"/>
</dbReference>
<dbReference type="PROSITE" id="PS51257">
    <property type="entry name" value="PROKAR_LIPOPROTEIN"/>
    <property type="match status" value="1"/>
</dbReference>
<evidence type="ECO:0000259" key="2">
    <source>
        <dbReference type="Pfam" id="PF01266"/>
    </source>
</evidence>
<dbReference type="InterPro" id="IPR006076">
    <property type="entry name" value="FAD-dep_OxRdtase"/>
</dbReference>
<dbReference type="GO" id="GO:0016491">
    <property type="term" value="F:oxidoreductase activity"/>
    <property type="evidence" value="ECO:0007669"/>
    <property type="project" value="UniProtKB-KW"/>
</dbReference>
<protein>
    <submittedName>
        <fullName evidence="3">FAD-dependent oxidoreductase</fullName>
    </submittedName>
</protein>
<evidence type="ECO:0000256" key="1">
    <source>
        <dbReference type="ARBA" id="ARBA00023002"/>
    </source>
</evidence>
<sequence>MRETADVVVIGAGTTGCAIAWHLARSGAAVRLVERSDICAGSSGASPGIVRQYYADSTLAILARAGLDAYRRWSEIVGGECGYRRTGFATAVSMAQEHAARAHVAALQAKGIALEWWPVEVLHRRFPDLQSDDLAGAVFEADAGYCDARATALTYANRARAYGAAIDVQCAALSIGVQGGRVEGVETERGRIDCGVVVNAAGPWAATLAARCAAPLPIAASRQGVAILRIGHETSGMLPGFSDRDAGFYLRPDSPGRYVIGSLRADDSGPTSPDNVERAMDDAEAIRYRDRAARRFARLAEAIPIGRRVSFFDDTPDGNPLFGPDPRVTGLFVAAGLSGHGFKFAPVFGQAAADWVFSRRMRPEMRAFAVERTLG</sequence>
<reference evidence="3 4" key="1">
    <citation type="submission" date="2018-01" db="EMBL/GenBank/DDBJ databases">
        <title>Whole genome analyses suggest that Burkholderia sensu lato contains two further novel genera in the rhizoxinica-symbiotica group Mycetohabitans gen. nov., and Trinickia gen. nov.: implications for the evolution of diazotrophy and nodulation in the Burkholderiaceae.</title>
        <authorList>
            <person name="Estrada-de los Santos P."/>
            <person name="Palmer M."/>
            <person name="Chavez-Ramirez B."/>
            <person name="Beukes C."/>
            <person name="Steenkamp E.T."/>
            <person name="Hirsch A.M."/>
            <person name="Manyaka P."/>
            <person name="Maluk M."/>
            <person name="Lafos M."/>
            <person name="Crook M."/>
            <person name="Gross E."/>
            <person name="Simon M.F."/>
            <person name="Bueno dos Reis Junior F."/>
            <person name="Poole P.S."/>
            <person name="Venter S.N."/>
            <person name="James E.K."/>
        </authorList>
    </citation>
    <scope>NUCLEOTIDE SEQUENCE [LARGE SCALE GENOMIC DNA]</scope>
    <source>
        <strain evidence="3 4">GP25-8</strain>
    </source>
</reference>
<feature type="domain" description="FAD dependent oxidoreductase" evidence="2">
    <location>
        <begin position="6"/>
        <end position="355"/>
    </location>
</feature>
<proteinExistence type="predicted"/>
<dbReference type="PANTHER" id="PTHR13847:SF287">
    <property type="entry name" value="FAD-DEPENDENT OXIDOREDUCTASE DOMAIN-CONTAINING PROTEIN 1"/>
    <property type="match status" value="1"/>
</dbReference>
<gene>
    <name evidence="3" type="ORF">C0Z19_03080</name>
</gene>
<comment type="caution">
    <text evidence="3">The sequence shown here is derived from an EMBL/GenBank/DDBJ whole genome shotgun (WGS) entry which is preliminary data.</text>
</comment>
<keyword evidence="4" id="KW-1185">Reference proteome</keyword>
<organism evidence="3 4">
    <name type="scientific">Trinickia soli</name>
    <dbReference type="NCBI Taxonomy" id="380675"/>
    <lineage>
        <taxon>Bacteria</taxon>
        <taxon>Pseudomonadati</taxon>
        <taxon>Pseudomonadota</taxon>
        <taxon>Betaproteobacteria</taxon>
        <taxon>Burkholderiales</taxon>
        <taxon>Burkholderiaceae</taxon>
        <taxon>Trinickia</taxon>
    </lineage>
</organism>
<dbReference type="RefSeq" id="WP_102608321.1">
    <property type="nucleotide sequence ID" value="NZ_CADIKD010000004.1"/>
</dbReference>
<dbReference type="PANTHER" id="PTHR13847">
    <property type="entry name" value="SARCOSINE DEHYDROGENASE-RELATED"/>
    <property type="match status" value="1"/>
</dbReference>
<accession>A0A2N7WE82</accession>
<dbReference type="Pfam" id="PF01266">
    <property type="entry name" value="DAO"/>
    <property type="match status" value="1"/>
</dbReference>
<evidence type="ECO:0000313" key="3">
    <source>
        <dbReference type="EMBL" id="PMS27671.1"/>
    </source>
</evidence>
<dbReference type="EMBL" id="PNYB01000002">
    <property type="protein sequence ID" value="PMS27671.1"/>
    <property type="molecule type" value="Genomic_DNA"/>
</dbReference>
<dbReference type="InterPro" id="IPR036188">
    <property type="entry name" value="FAD/NAD-bd_sf"/>
</dbReference>
<dbReference type="Gene3D" id="3.30.9.10">
    <property type="entry name" value="D-Amino Acid Oxidase, subunit A, domain 2"/>
    <property type="match status" value="1"/>
</dbReference>